<dbReference type="Proteomes" id="UP000000517">
    <property type="component" value="Chromosome"/>
</dbReference>
<dbReference type="HOGENOM" id="CLU_320731_0_0_0"/>
<feature type="domain" description="Sulfatase-modifying factor enzyme-like" evidence="3">
    <location>
        <begin position="38"/>
        <end position="187"/>
    </location>
</feature>
<dbReference type="GO" id="GO:0016788">
    <property type="term" value="F:hydrolase activity, acting on ester bonds"/>
    <property type="evidence" value="ECO:0007669"/>
    <property type="project" value="UniProtKB-ARBA"/>
</dbReference>
<accession>C9RKA5</accession>
<dbReference type="STRING" id="59374.FSU_2797"/>
<evidence type="ECO:0000256" key="2">
    <source>
        <dbReference type="SAM" id="SignalP"/>
    </source>
</evidence>
<dbReference type="SUPFAM" id="SSF56436">
    <property type="entry name" value="C-type lectin-like"/>
    <property type="match status" value="1"/>
</dbReference>
<protein>
    <submittedName>
        <fullName evidence="5">Putative lipoprotein</fullName>
    </submittedName>
</protein>
<dbReference type="KEGG" id="fsc:FSU_2797"/>
<dbReference type="AlphaFoldDB" id="C9RKA5"/>
<proteinExistence type="predicted"/>
<dbReference type="PROSITE" id="PS51257">
    <property type="entry name" value="PROKAR_LIPOPROTEIN"/>
    <property type="match status" value="1"/>
</dbReference>
<dbReference type="KEGG" id="fsu:Fisuc_2252"/>
<evidence type="ECO:0000256" key="1">
    <source>
        <dbReference type="SAM" id="MobiDB-lite"/>
    </source>
</evidence>
<dbReference type="SUPFAM" id="SSF82171">
    <property type="entry name" value="DPP6 N-terminal domain-like"/>
    <property type="match status" value="1"/>
</dbReference>
<keyword evidence="5" id="KW-0449">Lipoprotein</keyword>
<keyword evidence="2" id="KW-0732">Signal</keyword>
<dbReference type="OrthoDB" id="9806177at2"/>
<dbReference type="InterPro" id="IPR042095">
    <property type="entry name" value="SUMF_sf"/>
</dbReference>
<evidence type="ECO:0000313" key="4">
    <source>
        <dbReference type="EMBL" id="ACX75838.1"/>
    </source>
</evidence>
<dbReference type="eggNOG" id="COG1262">
    <property type="taxonomic scope" value="Bacteria"/>
</dbReference>
<dbReference type="eggNOG" id="COG0823">
    <property type="taxonomic scope" value="Bacteria"/>
</dbReference>
<dbReference type="SUPFAM" id="SSF52266">
    <property type="entry name" value="SGNH hydrolase"/>
    <property type="match status" value="1"/>
</dbReference>
<dbReference type="Gene3D" id="3.40.50.1110">
    <property type="entry name" value="SGNH hydrolase"/>
    <property type="match status" value="1"/>
</dbReference>
<feature type="chain" id="PRO_5005669309" evidence="2">
    <location>
        <begin position="21"/>
        <end position="922"/>
    </location>
</feature>
<dbReference type="NCBIfam" id="TIGR02171">
    <property type="entry name" value="Fb_sc_TIGR02171"/>
    <property type="match status" value="1"/>
</dbReference>
<reference evidence="4 7" key="1">
    <citation type="submission" date="2009-10" db="EMBL/GenBank/DDBJ databases">
        <title>Complete sequence of Fibrobacter succinogenes subsp. succinogenes S85.</title>
        <authorList>
            <consortium name="US DOE Joint Genome Institute"/>
            <person name="Lucas S."/>
            <person name="Copeland A."/>
            <person name="Lapidus A."/>
            <person name="Glavina del Rio T."/>
            <person name="Tice H."/>
            <person name="Bruce D."/>
            <person name="Goodwin L."/>
            <person name="Pitluck S."/>
            <person name="Chertkov O."/>
            <person name="Detter J.C."/>
            <person name="Han C."/>
            <person name="Tapia R."/>
            <person name="Larimer F."/>
            <person name="Land M."/>
            <person name="Hauser L."/>
            <person name="Kyrpides N."/>
            <person name="Mikhailova N."/>
            <person name="Weimer P.J."/>
            <person name="Stevenson D.M."/>
            <person name="Boyum J."/>
            <person name="Brumm P.I."/>
            <person name="Mead D."/>
        </authorList>
    </citation>
    <scope>NUCLEOTIDE SEQUENCE [LARGE SCALE GENOMIC DNA]</scope>
    <source>
        <strain evidence="7">ATCC 19169 / S85</strain>
        <strain evidence="4">S85</strain>
    </source>
</reference>
<dbReference type="Pfam" id="PF03781">
    <property type="entry name" value="FGE-sulfatase"/>
    <property type="match status" value="1"/>
</dbReference>
<dbReference type="InterPro" id="IPR005532">
    <property type="entry name" value="SUMF_dom"/>
</dbReference>
<dbReference type="RefSeq" id="WP_014546892.1">
    <property type="nucleotide sequence ID" value="NC_013410.1"/>
</dbReference>
<evidence type="ECO:0000313" key="5">
    <source>
        <dbReference type="EMBL" id="ADL25974.1"/>
    </source>
</evidence>
<dbReference type="EMBL" id="CP001792">
    <property type="protein sequence ID" value="ACX75838.1"/>
    <property type="molecule type" value="Genomic_DNA"/>
</dbReference>
<feature type="compositionally biased region" description="Low complexity" evidence="1">
    <location>
        <begin position="582"/>
        <end position="618"/>
    </location>
</feature>
<dbReference type="EMBL" id="CP002158">
    <property type="protein sequence ID" value="ADL25974.1"/>
    <property type="molecule type" value="Genomic_DNA"/>
</dbReference>
<dbReference type="Proteomes" id="UP000001497">
    <property type="component" value="Chromosome"/>
</dbReference>
<gene>
    <name evidence="4" type="ordered locus">Fisuc_2252</name>
    <name evidence="5" type="ordered locus">FSU_2797</name>
</gene>
<dbReference type="InterPro" id="IPR022277">
    <property type="entry name" value="CHP02171_FIBSS"/>
</dbReference>
<dbReference type="InterPro" id="IPR036514">
    <property type="entry name" value="SGNH_hydro_sf"/>
</dbReference>
<reference evidence="5" key="3">
    <citation type="submission" date="2010-08" db="EMBL/GenBank/DDBJ databases">
        <authorList>
            <person name="Durkin A.S."/>
            <person name="Nelson K.E."/>
            <person name="Morrison M."/>
            <person name="Forsberg C.W."/>
            <person name="Wilson D.B."/>
            <person name="Russell J.B."/>
            <person name="Cann I.K.O."/>
            <person name="Mackie R.I."/>
            <person name="White B.A."/>
        </authorList>
    </citation>
    <scope>NUCLEOTIDE SEQUENCE</scope>
    <source>
        <strain evidence="5">S85</strain>
    </source>
</reference>
<feature type="region of interest" description="Disordered" evidence="1">
    <location>
        <begin position="582"/>
        <end position="621"/>
    </location>
</feature>
<evidence type="ECO:0000313" key="7">
    <source>
        <dbReference type="Proteomes" id="UP000001497"/>
    </source>
</evidence>
<sequence>MIFKLLGALFFAALFAGCHSDGGSSPTEVLPYSGMQRQMLLIEGSKDTIALGTNKNGAKIDESPEMKVLLDYDYWVDLYKVTCGEFKSVIDETIVENRVDCGPDSLPVVNVTFFDAVLFANEKSKNEDLDTIYEYSSAEFDKDGHCVNLAGFSFHLDRSGFRLPTEAEWVKVASQKGKCLDCFEKEKEFVNDYKGVFKNEVVTNYAGASSTNDADERIIKGGSSSNLYSRGGTYPVSPSTYEGNIGFRLAIGRVPDAVFFDQGGKKVNSPVRVVSSVLKLWDYTKTSKVKLVFKNEVTGNLNYIDYYNNSEIVEIKKTESAYHPDISPDGSMVAYCTGIEGIDRKSQVYVRSLDNNDSKPVKLDVESAAIPRWNVLESGDTVITYVTGTGNNSSEKSFKSMSTWQVPFANGKFGKPTKLFDGAYHGGVSVDSKLAVTGSKILRARVNGKETVWYNGEQACNVSLSRDFSKRTSFLDFHSTTGEKFVGNKYRVHEILFVADSAGNLIQHVKAPDGYTFDHPEWVTGRVNENIVATLANADGAHSKIVLVHLADSSITYLVEGDELWHPSLWIRERIVIPSSSSVASSSSKPVSSSSVSSSSSESSSSMGSSSDGKSSSSNDKPVQYFELDEDSAGFYVKNNEFQEAHWSYKMELVWTYWDSADVVILGSSRPQHGVIPALFSDQFYVVNLASAHGSMHSSYYMAMNYVLPHYKKLKYIIIEIALDRLWLTKQNSFFFLRSPDIKGYVYDANHDFWKSGIPEGLKEMTHEVPKVSSYAGNLTERGAMPLNSCGNWRSSVYAEQDVAWLDTGLVRLEETLGYLTEIIEQAKEKNIKVIGLEMPLNPNYKNVNAYGKYGLRNSDAPKILERIENMVEKYSNFMFFDQHKMGEHDYLNGMNYDDDHLCRAGAEKITHRLDSLLKTLD</sequence>
<feature type="signal peptide" evidence="2">
    <location>
        <begin position="1"/>
        <end position="20"/>
    </location>
</feature>
<name>C9RKA5_FIBSS</name>
<keyword evidence="7" id="KW-1185">Reference proteome</keyword>
<dbReference type="Gene3D" id="3.90.1580.10">
    <property type="entry name" value="paralog of FGE (formylglycine-generating enzyme)"/>
    <property type="match status" value="1"/>
</dbReference>
<dbReference type="InterPro" id="IPR016187">
    <property type="entry name" value="CTDL_fold"/>
</dbReference>
<organism evidence="5 6">
    <name type="scientific">Fibrobacter succinogenes (strain ATCC 19169 / S85)</name>
    <dbReference type="NCBI Taxonomy" id="59374"/>
    <lineage>
        <taxon>Bacteria</taxon>
        <taxon>Pseudomonadati</taxon>
        <taxon>Fibrobacterota</taxon>
        <taxon>Fibrobacteria</taxon>
        <taxon>Fibrobacterales</taxon>
        <taxon>Fibrobacteraceae</taxon>
        <taxon>Fibrobacter</taxon>
    </lineage>
</organism>
<evidence type="ECO:0000259" key="3">
    <source>
        <dbReference type="Pfam" id="PF03781"/>
    </source>
</evidence>
<evidence type="ECO:0000313" key="6">
    <source>
        <dbReference type="Proteomes" id="UP000000517"/>
    </source>
</evidence>
<reference evidence="6" key="2">
    <citation type="submission" date="2010-08" db="EMBL/GenBank/DDBJ databases">
        <title>Complete sequence of Fibrobacter succinogenes subsp. succinogenes S85.</title>
        <authorList>
            <person name="Durkin A.S."/>
            <person name="Nelson K.E."/>
            <person name="Morrison M."/>
            <person name="Forsberg C.W."/>
            <person name="Wilson D.B."/>
            <person name="Russell J.B."/>
            <person name="Cann I.K.O."/>
            <person name="Mackie R.I."/>
            <person name="White B.A."/>
        </authorList>
    </citation>
    <scope>NUCLEOTIDE SEQUENCE [LARGE SCALE GENOMIC DNA]</scope>
    <source>
        <strain evidence="6">ATCC 19169 / S85</strain>
    </source>
</reference>